<dbReference type="CDD" id="cd13963">
    <property type="entry name" value="PT_UbiA_2"/>
    <property type="match status" value="1"/>
</dbReference>
<dbReference type="GO" id="GO:0005886">
    <property type="term" value="C:plasma membrane"/>
    <property type="evidence" value="ECO:0007669"/>
    <property type="project" value="TreeGrafter"/>
</dbReference>
<keyword evidence="4 5" id="KW-0472">Membrane</keyword>
<dbReference type="EMBL" id="CP064782">
    <property type="protein sequence ID" value="QWT49579.1"/>
    <property type="molecule type" value="Genomic_DNA"/>
</dbReference>
<dbReference type="GO" id="GO:0016757">
    <property type="term" value="F:glycosyltransferase activity"/>
    <property type="evidence" value="ECO:0007669"/>
    <property type="project" value="UniProtKB-KW"/>
</dbReference>
<dbReference type="RefSeq" id="WP_216126485.1">
    <property type="nucleotide sequence ID" value="NZ_CP064782.1"/>
</dbReference>
<keyword evidence="6" id="KW-0328">Glycosyltransferase</keyword>
<evidence type="ECO:0000256" key="1">
    <source>
        <dbReference type="ARBA" id="ARBA00004141"/>
    </source>
</evidence>
<feature type="transmembrane region" description="Helical" evidence="5">
    <location>
        <begin position="131"/>
        <end position="149"/>
    </location>
</feature>
<dbReference type="EC" id="2.4.2.45" evidence="6"/>
<proteinExistence type="predicted"/>
<evidence type="ECO:0000313" key="6">
    <source>
        <dbReference type="EMBL" id="QWT49579.1"/>
    </source>
</evidence>
<keyword evidence="2 5" id="KW-0812">Transmembrane</keyword>
<keyword evidence="3 5" id="KW-1133">Transmembrane helix</keyword>
<dbReference type="InterPro" id="IPR039653">
    <property type="entry name" value="Prenyltransferase"/>
</dbReference>
<dbReference type="Proteomes" id="UP000683428">
    <property type="component" value="Chromosome"/>
</dbReference>
<protein>
    <submittedName>
        <fullName evidence="6">Decaprenyl-phosphate phosphoribosyltransferase</fullName>
        <ecNumber evidence="6">2.4.2.45</ecNumber>
    </submittedName>
</protein>
<accession>A0A975XV91</accession>
<evidence type="ECO:0000313" key="7">
    <source>
        <dbReference type="Proteomes" id="UP000683428"/>
    </source>
</evidence>
<organism evidence="6 7">
    <name type="scientific">Azospira inquinata</name>
    <dbReference type="NCBI Taxonomy" id="2785627"/>
    <lineage>
        <taxon>Bacteria</taxon>
        <taxon>Pseudomonadati</taxon>
        <taxon>Pseudomonadota</taxon>
        <taxon>Betaproteobacteria</taxon>
        <taxon>Rhodocyclales</taxon>
        <taxon>Rhodocyclaceae</taxon>
        <taxon>Azospira</taxon>
    </lineage>
</organism>
<dbReference type="PANTHER" id="PTHR11048">
    <property type="entry name" value="PRENYLTRANSFERASES"/>
    <property type="match status" value="1"/>
</dbReference>
<evidence type="ECO:0000256" key="5">
    <source>
        <dbReference type="SAM" id="Phobius"/>
    </source>
</evidence>
<evidence type="ECO:0000256" key="2">
    <source>
        <dbReference type="ARBA" id="ARBA00022692"/>
    </source>
</evidence>
<feature type="transmembrane region" description="Helical" evidence="5">
    <location>
        <begin position="273"/>
        <end position="289"/>
    </location>
</feature>
<feature type="transmembrane region" description="Helical" evidence="5">
    <location>
        <begin position="37"/>
        <end position="58"/>
    </location>
</feature>
<dbReference type="GO" id="GO:0016765">
    <property type="term" value="F:transferase activity, transferring alkyl or aryl (other than methyl) groups"/>
    <property type="evidence" value="ECO:0007669"/>
    <property type="project" value="InterPro"/>
</dbReference>
<name>A0A975XV91_9RHOO</name>
<dbReference type="Pfam" id="PF01040">
    <property type="entry name" value="UbiA"/>
    <property type="match status" value="1"/>
</dbReference>
<comment type="subcellular location">
    <subcellularLocation>
        <location evidence="1">Membrane</location>
        <topology evidence="1">Multi-pass membrane protein</topology>
    </subcellularLocation>
</comment>
<dbReference type="NCBIfam" id="NF008977">
    <property type="entry name" value="PRK12324.1-2"/>
    <property type="match status" value="1"/>
</dbReference>
<evidence type="ECO:0000256" key="3">
    <source>
        <dbReference type="ARBA" id="ARBA00022989"/>
    </source>
</evidence>
<dbReference type="NCBIfam" id="NF008978">
    <property type="entry name" value="PRK12324.1-4"/>
    <property type="match status" value="1"/>
</dbReference>
<dbReference type="KEGG" id="aiq:Azoinq_02910"/>
<feature type="transmembrane region" description="Helical" evidence="5">
    <location>
        <begin position="106"/>
        <end position="124"/>
    </location>
</feature>
<evidence type="ECO:0000256" key="4">
    <source>
        <dbReference type="ARBA" id="ARBA00023136"/>
    </source>
</evidence>
<dbReference type="GO" id="GO:0009247">
    <property type="term" value="P:glycolipid biosynthetic process"/>
    <property type="evidence" value="ECO:0007669"/>
    <property type="project" value="TreeGrafter"/>
</dbReference>
<dbReference type="AlphaFoldDB" id="A0A975XV91"/>
<feature type="transmembrane region" description="Helical" evidence="5">
    <location>
        <begin position="236"/>
        <end position="253"/>
    </location>
</feature>
<keyword evidence="6" id="KW-0808">Transferase</keyword>
<sequence>MSGLSPYLRLLRPHQWVKNGFVFVGLIFSRGWEQPALVAQVVLAALAFSLAASCIYVFNDLADRERDRQHPAKRHRPIASGAVQAPQAVVLGALCLVAGLALAWQVSWGVLAVVAIYLFINGAYSLGLKHVAVLDVFIIAAGFMLRILAGTLGVGIAPSAWLLLCGLMLTLFLGFAKRRAELDALAGKAGSHRKVLNDYDPAMLDQFITISAGAAIVSYSLYTVAPETVALHGSRYLIYTVPFVVYGIFRYLFLLHRRGGGGDPAAELLRDKHLLVAFLGWLVAVVGLLA</sequence>
<feature type="transmembrane region" description="Helical" evidence="5">
    <location>
        <begin position="155"/>
        <end position="176"/>
    </location>
</feature>
<reference evidence="6" key="1">
    <citation type="submission" date="2020-11" db="EMBL/GenBank/DDBJ databases">
        <title>Azospira inquinata sp. nov.</title>
        <authorList>
            <person name="Moe W.M."/>
            <person name="Mikes M.C."/>
        </authorList>
    </citation>
    <scope>NUCLEOTIDE SEQUENCE</scope>
    <source>
        <strain evidence="6">Azo-3</strain>
    </source>
</reference>
<keyword evidence="7" id="KW-1185">Reference proteome</keyword>
<gene>
    <name evidence="6" type="ORF">Azoinq_02910</name>
</gene>
<dbReference type="PANTHER" id="PTHR11048:SF5">
    <property type="entry name" value="DECAPRENYL-PHOSPHATE PHOSPHORIBOSYLTRANSFERASE"/>
    <property type="match status" value="1"/>
</dbReference>
<feature type="transmembrane region" description="Helical" evidence="5">
    <location>
        <begin position="78"/>
        <end position="100"/>
    </location>
</feature>
<feature type="transmembrane region" description="Helical" evidence="5">
    <location>
        <begin position="203"/>
        <end position="224"/>
    </location>
</feature>
<dbReference type="InterPro" id="IPR000537">
    <property type="entry name" value="UbiA_prenyltransferase"/>
</dbReference>